<comment type="caution">
    <text evidence="2">The sequence shown here is derived from an EMBL/GenBank/DDBJ whole genome shotgun (WGS) entry which is preliminary data.</text>
</comment>
<dbReference type="Proteomes" id="UP000018296">
    <property type="component" value="Unassembled WGS sequence"/>
</dbReference>
<dbReference type="CDD" id="cd04301">
    <property type="entry name" value="NAT_SF"/>
    <property type="match status" value="1"/>
</dbReference>
<dbReference type="RefSeq" id="WP_023510572.1">
    <property type="nucleotide sequence ID" value="NZ_AWTC01000011.1"/>
</dbReference>
<evidence type="ECO:0000259" key="1">
    <source>
        <dbReference type="PROSITE" id="PS51186"/>
    </source>
</evidence>
<accession>V6IVX4</accession>
<proteinExistence type="predicted"/>
<dbReference type="InterPro" id="IPR016181">
    <property type="entry name" value="Acyl_CoA_acyltransferase"/>
</dbReference>
<dbReference type="AlphaFoldDB" id="V6IVX4"/>
<dbReference type="EMBL" id="AWTC01000011">
    <property type="protein sequence ID" value="EST11418.1"/>
    <property type="molecule type" value="Genomic_DNA"/>
</dbReference>
<organism evidence="2 3">
    <name type="scientific">Sporolactobacillus laevolacticus DSM 442</name>
    <dbReference type="NCBI Taxonomy" id="1395513"/>
    <lineage>
        <taxon>Bacteria</taxon>
        <taxon>Bacillati</taxon>
        <taxon>Bacillota</taxon>
        <taxon>Bacilli</taxon>
        <taxon>Bacillales</taxon>
        <taxon>Sporolactobacillaceae</taxon>
        <taxon>Sporolactobacillus</taxon>
    </lineage>
</organism>
<keyword evidence="2" id="KW-0808">Transferase</keyword>
<dbReference type="GO" id="GO:0016747">
    <property type="term" value="F:acyltransferase activity, transferring groups other than amino-acyl groups"/>
    <property type="evidence" value="ECO:0007669"/>
    <property type="project" value="InterPro"/>
</dbReference>
<reference evidence="2 3" key="1">
    <citation type="journal article" date="2013" name="Genome Announc.">
        <title>Genome Sequence of Sporolactobacillus laevolacticus DSM442, an Efficient Polymer-Grade D-Lactate Producer from Agricultural Waste Cottonseed as a Nitrogen Source.</title>
        <authorList>
            <person name="Wang H."/>
            <person name="Wang L."/>
            <person name="Ju J."/>
            <person name="Yu B."/>
            <person name="Ma Y."/>
        </authorList>
    </citation>
    <scope>NUCLEOTIDE SEQUENCE [LARGE SCALE GENOMIC DNA]</scope>
    <source>
        <strain evidence="2 3">DSM 442</strain>
    </source>
</reference>
<name>V6IVX4_9BACL</name>
<dbReference type="SUPFAM" id="SSF55729">
    <property type="entry name" value="Acyl-CoA N-acyltransferases (Nat)"/>
    <property type="match status" value="1"/>
</dbReference>
<dbReference type="STRING" id="1395513.P343_11635"/>
<dbReference type="OrthoDB" id="6382410at2"/>
<gene>
    <name evidence="2" type="ORF">P343_11635</name>
</gene>
<dbReference type="Pfam" id="PF00583">
    <property type="entry name" value="Acetyltransf_1"/>
    <property type="match status" value="1"/>
</dbReference>
<dbReference type="InterPro" id="IPR000182">
    <property type="entry name" value="GNAT_dom"/>
</dbReference>
<evidence type="ECO:0000313" key="2">
    <source>
        <dbReference type="EMBL" id="EST11418.1"/>
    </source>
</evidence>
<protein>
    <submittedName>
        <fullName evidence="2">Acetyltransferase</fullName>
    </submittedName>
</protein>
<sequence length="155" mass="18064">MKIRRAEMIDLDEVVDILNRVAQNLQEKGIHQWDYPWERDKIEKEIKSDQAFILFNDKKAIGTFFIREIDGLSELAVPPQSNYLNKIAILPEYQGKNIGAIIIDYACSFSHKLNKTLYLDCWAGNDKLKAFYAGHGFNYLGDFPEDDYYISVYQK</sequence>
<dbReference type="Gene3D" id="3.40.630.30">
    <property type="match status" value="1"/>
</dbReference>
<dbReference type="PROSITE" id="PS51186">
    <property type="entry name" value="GNAT"/>
    <property type="match status" value="1"/>
</dbReference>
<keyword evidence="3" id="KW-1185">Reference proteome</keyword>
<evidence type="ECO:0000313" key="3">
    <source>
        <dbReference type="Proteomes" id="UP000018296"/>
    </source>
</evidence>
<feature type="domain" description="N-acetyltransferase" evidence="1">
    <location>
        <begin position="1"/>
        <end position="155"/>
    </location>
</feature>
<dbReference type="eggNOG" id="COG0456">
    <property type="taxonomic scope" value="Bacteria"/>
</dbReference>
<dbReference type="PATRIC" id="fig|1395513.3.peg.2353"/>